<dbReference type="Pfam" id="PF16125">
    <property type="entry name" value="DUF4837"/>
    <property type="match status" value="1"/>
</dbReference>
<gene>
    <name evidence="2" type="ORF">PSM36_0872</name>
</gene>
<name>A0A1R3T368_9BACT</name>
<dbReference type="PROSITE" id="PS51257">
    <property type="entry name" value="PROKAR_LIPOPROTEIN"/>
    <property type="match status" value="1"/>
</dbReference>
<dbReference type="InterPro" id="IPR032286">
    <property type="entry name" value="DUF4837"/>
</dbReference>
<keyword evidence="3" id="KW-1185">Reference proteome</keyword>
<dbReference type="STRING" id="1642647.PSM36_0872"/>
<organism evidence="2 3">
    <name type="scientific">Proteiniphilum saccharofermentans</name>
    <dbReference type="NCBI Taxonomy" id="1642647"/>
    <lineage>
        <taxon>Bacteria</taxon>
        <taxon>Pseudomonadati</taxon>
        <taxon>Bacteroidota</taxon>
        <taxon>Bacteroidia</taxon>
        <taxon>Bacteroidales</taxon>
        <taxon>Dysgonomonadaceae</taxon>
        <taxon>Proteiniphilum</taxon>
    </lineage>
</organism>
<keyword evidence="1" id="KW-0732">Signal</keyword>
<evidence type="ECO:0000313" key="2">
    <source>
        <dbReference type="EMBL" id="SCD19698.1"/>
    </source>
</evidence>
<dbReference type="Proteomes" id="UP000187464">
    <property type="component" value="Chromosome I"/>
</dbReference>
<sequence length="333" mass="37792">MKKQYAVLLPVILALLTLFTSCDGSGSFFSASGTTNEVIVIMDENAWEGPAGRSLFGVLNSNVKALPQPEPNFRILQLTPENFTSTFKVARNVIIPEISDIYSYPKLTADLDKYAMGQVIMNIHAPDTASFVEFVTENRESIVDYFITKELERNANYLKNQIKEPVSRVKQIFGINMHFPKGLPNITEHENFYWATNNAARGRQDIVIYQFPYTSETVFEKDSLISIRNRVLGEYIKGSFDSQMATATVYSPDYRKMETDGLFRAELRGLWEMTTDMMGGPFVMHAFVNENTGMVVVAEVFVYAPEMNKRNLLRNLESALYTISIPKDEKKES</sequence>
<feature type="chain" id="PRO_5010240036" evidence="1">
    <location>
        <begin position="23"/>
        <end position="333"/>
    </location>
</feature>
<evidence type="ECO:0000256" key="1">
    <source>
        <dbReference type="SAM" id="SignalP"/>
    </source>
</evidence>
<accession>A0A1R3T368</accession>
<reference evidence="2 3" key="1">
    <citation type="submission" date="2016-08" db="EMBL/GenBank/DDBJ databases">
        <authorList>
            <person name="Seilhamer J.J."/>
        </authorList>
    </citation>
    <scope>NUCLEOTIDE SEQUENCE [LARGE SCALE GENOMIC DNA]</scope>
    <source>
        <strain evidence="2">M3/6</strain>
    </source>
</reference>
<dbReference type="EMBL" id="LT605205">
    <property type="protein sequence ID" value="SCD19698.1"/>
    <property type="molecule type" value="Genomic_DNA"/>
</dbReference>
<protein>
    <submittedName>
        <fullName evidence="2">Putative secreted protein</fullName>
    </submittedName>
</protein>
<dbReference type="KEGG" id="psac:PSM36_0872"/>
<dbReference type="RefSeq" id="WP_076929167.1">
    <property type="nucleotide sequence ID" value="NZ_LT605205.1"/>
</dbReference>
<dbReference type="AlphaFoldDB" id="A0A1R3T368"/>
<feature type="signal peptide" evidence="1">
    <location>
        <begin position="1"/>
        <end position="22"/>
    </location>
</feature>
<evidence type="ECO:0000313" key="3">
    <source>
        <dbReference type="Proteomes" id="UP000187464"/>
    </source>
</evidence>
<proteinExistence type="predicted"/>